<accession>A0ABP9XV13</accession>
<comment type="caution">
    <text evidence="1">The sequence shown here is derived from an EMBL/GenBank/DDBJ whole genome shotgun (WGS) entry which is preliminary data.</text>
</comment>
<evidence type="ECO:0000313" key="1">
    <source>
        <dbReference type="EMBL" id="GAA5798619.1"/>
    </source>
</evidence>
<gene>
    <name evidence="1" type="ORF">HPULCUR_004024</name>
</gene>
<organism evidence="1 2">
    <name type="scientific">Helicostylum pulchrum</name>
    <dbReference type="NCBI Taxonomy" id="562976"/>
    <lineage>
        <taxon>Eukaryota</taxon>
        <taxon>Fungi</taxon>
        <taxon>Fungi incertae sedis</taxon>
        <taxon>Mucoromycota</taxon>
        <taxon>Mucoromycotina</taxon>
        <taxon>Mucoromycetes</taxon>
        <taxon>Mucorales</taxon>
        <taxon>Mucorineae</taxon>
        <taxon>Mucoraceae</taxon>
        <taxon>Helicostylum</taxon>
    </lineage>
</organism>
<dbReference type="InterPro" id="IPR037176">
    <property type="entry name" value="Osmotin/thaumatin-like_sf"/>
</dbReference>
<dbReference type="SMART" id="SM00205">
    <property type="entry name" value="THN"/>
    <property type="match status" value="1"/>
</dbReference>
<dbReference type="PANTHER" id="PTHR13265:SF0">
    <property type="entry name" value="HPR1"/>
    <property type="match status" value="1"/>
</dbReference>
<dbReference type="Gene3D" id="2.60.110.10">
    <property type="entry name" value="Thaumatin"/>
    <property type="match status" value="1"/>
</dbReference>
<dbReference type="Proteomes" id="UP001476247">
    <property type="component" value="Unassembled WGS sequence"/>
</dbReference>
<dbReference type="Pfam" id="PF00314">
    <property type="entry name" value="Thaumatin"/>
    <property type="match status" value="1"/>
</dbReference>
<dbReference type="PANTHER" id="PTHR13265">
    <property type="entry name" value="THO COMPLEX SUBUNIT 1"/>
    <property type="match status" value="1"/>
</dbReference>
<dbReference type="PROSITE" id="PS51367">
    <property type="entry name" value="THAUMATIN_2"/>
    <property type="match status" value="1"/>
</dbReference>
<dbReference type="EMBL" id="BAABUJ010000010">
    <property type="protein sequence ID" value="GAA5798619.1"/>
    <property type="molecule type" value="Genomic_DNA"/>
</dbReference>
<protein>
    <submittedName>
        <fullName evidence="1">Uncharacterized protein</fullName>
    </submittedName>
</protein>
<sequence length="850" mass="96456">MSIFLKFRSDMAVAITQCIASTSEYRAQHGVSEVPSKMIESLVTQHIAPLAGQANILNVPLLKGKADWRRNATEVVFRKIFLDITLRGDGDEIYKQIEDCLDIVLHCSATDVDLLDNVTHLSFVEELLDVNTTYACEKLFDYVEKRKAKITVNLVPGKGKGLVLLRMCNILLRRLSKETNTIFCGRILMFLANTFPLCERSGVNLRGDFNTDMIGFDTDEQVDADSNLTAEQKEFYKIFWSTRVYFSNPPTIFEGENFKKLQKGTNCITQKFQVISEKEAEVSGARKSTIGTKRTRSESSIAIDEEDPNQAERLLSEINRDFQFPRLLSSRDLLDLEMEDCRFRRIVIVQYLILFQYLNGFSQAEKDKTAALLSARGATKQSLVQPNYILKDEQVKWIEDTKQMFLKLLRSTKPHGNLYTDIILTILTNERHWIIWKASGCPTFEKTPITIEELQKNWKNKKPRLSAPPMKYRYTHGNFEVSRLYSKHTQPLSDFMLNRPKIPTPTEVIGKAMNELDDSLDPSKERFDYANGALLQASRLMYRDHASLIYKVYGAKKEIYKEMRSRLNEPSSPMSVDEPPKSAAEQVIEFTIGDTISEDHVQAEIQVLTKAKNIIIDATSIKIDDDDTHANMLTAPTDKKQMIISNQCGTTLQVGYQTNDDPRGLTFELSNNGSYTLPVSLNWAGRIWARESCDVLACDIASAENPASLAEFKLNNNNDDIDYYDVSFVDGFNLPVRIEPVIIHGLDEIVQLDSKHCRRSECTSLPTCHDDLQEVDDLGNFVACNSACSRYGDDEYCCTGEFNSAETCTSNHYAKTIKDICPDSYSYAFDDATSVYGCRANSYKIVFCPQ</sequence>
<keyword evidence="2" id="KW-1185">Reference proteome</keyword>
<dbReference type="SUPFAM" id="SSF49870">
    <property type="entry name" value="Osmotin, thaumatin-like protein"/>
    <property type="match status" value="1"/>
</dbReference>
<reference evidence="1 2" key="1">
    <citation type="submission" date="2024-04" db="EMBL/GenBank/DDBJ databases">
        <title>genome sequences of Mucor flavus KT1a and Helicostylum pulchrum KT1b strains isolation_sourced from the surface of a dry-aged beef.</title>
        <authorList>
            <person name="Toyotome T."/>
            <person name="Hosono M."/>
            <person name="Torimaru M."/>
            <person name="Fukuda K."/>
            <person name="Mikami N."/>
        </authorList>
    </citation>
    <scope>NUCLEOTIDE SEQUENCE [LARGE SCALE GENOMIC DNA]</scope>
    <source>
        <strain evidence="1 2">KT1b</strain>
    </source>
</reference>
<name>A0ABP9XV13_9FUNG</name>
<dbReference type="InterPro" id="IPR001938">
    <property type="entry name" value="Thaumatin"/>
</dbReference>
<proteinExistence type="predicted"/>
<dbReference type="InterPro" id="IPR021861">
    <property type="entry name" value="THO_THOC1"/>
</dbReference>
<dbReference type="Pfam" id="PF11957">
    <property type="entry name" value="efThoc1"/>
    <property type="match status" value="1"/>
</dbReference>
<evidence type="ECO:0000313" key="2">
    <source>
        <dbReference type="Proteomes" id="UP001476247"/>
    </source>
</evidence>